<dbReference type="CDD" id="cd06145">
    <property type="entry name" value="REX1_like"/>
    <property type="match status" value="1"/>
</dbReference>
<name>A0ABP0FBQ6_CLALP</name>
<evidence type="ECO:0000256" key="6">
    <source>
        <dbReference type="ARBA" id="ARBA00023242"/>
    </source>
</evidence>
<evidence type="ECO:0000256" key="7">
    <source>
        <dbReference type="SAM" id="MobiDB-lite"/>
    </source>
</evidence>
<comment type="subcellular location">
    <subcellularLocation>
        <location evidence="1">Nucleus</location>
    </subcellularLocation>
</comment>
<proteinExistence type="inferred from homology"/>
<feature type="region of interest" description="Disordered" evidence="7">
    <location>
        <begin position="1"/>
        <end position="41"/>
    </location>
</feature>
<evidence type="ECO:0000313" key="10">
    <source>
        <dbReference type="Proteomes" id="UP001642483"/>
    </source>
</evidence>
<feature type="compositionally biased region" description="Basic and acidic residues" evidence="7">
    <location>
        <begin position="26"/>
        <end position="41"/>
    </location>
</feature>
<dbReference type="SMART" id="SM00479">
    <property type="entry name" value="EXOIII"/>
    <property type="match status" value="1"/>
</dbReference>
<dbReference type="Proteomes" id="UP001642483">
    <property type="component" value="Unassembled WGS sequence"/>
</dbReference>
<evidence type="ECO:0000256" key="2">
    <source>
        <dbReference type="ARBA" id="ARBA00006357"/>
    </source>
</evidence>
<dbReference type="InterPro" id="IPR013520">
    <property type="entry name" value="Ribonucl_H"/>
</dbReference>
<dbReference type="InterPro" id="IPR012337">
    <property type="entry name" value="RNaseH-like_sf"/>
</dbReference>
<reference evidence="9 10" key="1">
    <citation type="submission" date="2024-02" db="EMBL/GenBank/DDBJ databases">
        <authorList>
            <person name="Daric V."/>
            <person name="Darras S."/>
        </authorList>
    </citation>
    <scope>NUCLEOTIDE SEQUENCE [LARGE SCALE GENOMIC DNA]</scope>
</reference>
<dbReference type="Gene3D" id="3.30.420.10">
    <property type="entry name" value="Ribonuclease H-like superfamily/Ribonuclease H"/>
    <property type="match status" value="1"/>
</dbReference>
<sequence length="306" mass="34838">MASVSVKSKSNDTAVDQTAAQAADDEPNKNIKLEKPENEKDGSFYEKAQRLILTDWQLHLNNFPRSSDQDEFCKLRGQSHQINNKASKTCYRCKRNFVMTNGQFERLNDCCPNAERNSNAGKNHVHRDNFADCSGYIRLTEKNDSSPGVYAVDCEMGYTVNGLELTRVSVVDRDCSLVYDSFVQPYGRFVDYNTKWSGIGEWHLRGVTTTLKDVQAEFKKRFSSKTIFLGHSLDSDFKALRIIHDNVIDTSVLYPHRRGPPYKRALRHLASDHLGIVIQDRGARGHDSHEDASACVKLLKWKLNMK</sequence>
<evidence type="ECO:0000256" key="1">
    <source>
        <dbReference type="ARBA" id="ARBA00004123"/>
    </source>
</evidence>
<dbReference type="InterPro" id="IPR034922">
    <property type="entry name" value="REX1-like_exo"/>
</dbReference>
<feature type="compositionally biased region" description="Low complexity" evidence="7">
    <location>
        <begin position="12"/>
        <end position="22"/>
    </location>
</feature>
<dbReference type="InterPro" id="IPR036397">
    <property type="entry name" value="RNaseH_sf"/>
</dbReference>
<dbReference type="PANTHER" id="PTHR12801">
    <property type="entry name" value="RNA EXONUCLEASE REXO1 / RECO3 FAMILY MEMBER-RELATED"/>
    <property type="match status" value="1"/>
</dbReference>
<evidence type="ECO:0000256" key="3">
    <source>
        <dbReference type="ARBA" id="ARBA00022722"/>
    </source>
</evidence>
<dbReference type="InterPro" id="IPR047021">
    <property type="entry name" value="REXO1/3/4-like"/>
</dbReference>
<accession>A0ABP0FBQ6</accession>
<comment type="similarity">
    <text evidence="2">Belongs to the REXO1/REXO3 family.</text>
</comment>
<keyword evidence="10" id="KW-1185">Reference proteome</keyword>
<organism evidence="9 10">
    <name type="scientific">Clavelina lepadiformis</name>
    <name type="common">Light-bulb sea squirt</name>
    <name type="synonym">Ascidia lepadiformis</name>
    <dbReference type="NCBI Taxonomy" id="159417"/>
    <lineage>
        <taxon>Eukaryota</taxon>
        <taxon>Metazoa</taxon>
        <taxon>Chordata</taxon>
        <taxon>Tunicata</taxon>
        <taxon>Ascidiacea</taxon>
        <taxon>Aplousobranchia</taxon>
        <taxon>Clavelinidae</taxon>
        <taxon>Clavelina</taxon>
    </lineage>
</organism>
<feature type="domain" description="Exonuclease" evidence="8">
    <location>
        <begin position="148"/>
        <end position="306"/>
    </location>
</feature>
<evidence type="ECO:0000313" key="9">
    <source>
        <dbReference type="EMBL" id="CAK8675667.1"/>
    </source>
</evidence>
<evidence type="ECO:0000256" key="4">
    <source>
        <dbReference type="ARBA" id="ARBA00022801"/>
    </source>
</evidence>
<keyword evidence="3" id="KW-0540">Nuclease</keyword>
<dbReference type="SUPFAM" id="SSF53098">
    <property type="entry name" value="Ribonuclease H-like"/>
    <property type="match status" value="1"/>
</dbReference>
<protein>
    <recommendedName>
        <fullName evidence="8">Exonuclease domain-containing protein</fullName>
    </recommendedName>
</protein>
<keyword evidence="5" id="KW-0269">Exonuclease</keyword>
<evidence type="ECO:0000259" key="8">
    <source>
        <dbReference type="SMART" id="SM00479"/>
    </source>
</evidence>
<keyword evidence="4" id="KW-0378">Hydrolase</keyword>
<keyword evidence="6" id="KW-0539">Nucleus</keyword>
<dbReference type="EMBL" id="CAWYQH010000024">
    <property type="protein sequence ID" value="CAK8675667.1"/>
    <property type="molecule type" value="Genomic_DNA"/>
</dbReference>
<comment type="caution">
    <text evidence="9">The sequence shown here is derived from an EMBL/GenBank/DDBJ whole genome shotgun (WGS) entry which is preliminary data.</text>
</comment>
<gene>
    <name evidence="9" type="ORF">CVLEPA_LOCUS5215</name>
</gene>
<evidence type="ECO:0000256" key="5">
    <source>
        <dbReference type="ARBA" id="ARBA00022839"/>
    </source>
</evidence>
<dbReference type="PANTHER" id="PTHR12801:SF115">
    <property type="entry name" value="FI18136P1-RELATED"/>
    <property type="match status" value="1"/>
</dbReference>